<dbReference type="InterPro" id="IPR013324">
    <property type="entry name" value="RNA_pol_sigma_r3/r4-like"/>
</dbReference>
<dbReference type="SUPFAM" id="SSF88946">
    <property type="entry name" value="Sigma2 domain of RNA polymerase sigma factors"/>
    <property type="match status" value="1"/>
</dbReference>
<dbReference type="Proteomes" id="UP000660862">
    <property type="component" value="Unassembled WGS sequence"/>
</dbReference>
<dbReference type="GO" id="GO:0016987">
    <property type="term" value="F:sigma factor activity"/>
    <property type="evidence" value="ECO:0007669"/>
    <property type="project" value="UniProtKB-KW"/>
</dbReference>
<evidence type="ECO:0000313" key="7">
    <source>
        <dbReference type="Proteomes" id="UP000660862"/>
    </source>
</evidence>
<proteinExistence type="inferred from homology"/>
<organism evidence="6 7">
    <name type="scientific">Parapedobacter pyrenivorans</name>
    <dbReference type="NCBI Taxonomy" id="1305674"/>
    <lineage>
        <taxon>Bacteria</taxon>
        <taxon>Pseudomonadati</taxon>
        <taxon>Bacteroidota</taxon>
        <taxon>Sphingobacteriia</taxon>
        <taxon>Sphingobacteriales</taxon>
        <taxon>Sphingobacteriaceae</taxon>
        <taxon>Parapedobacter</taxon>
    </lineage>
</organism>
<dbReference type="InterPro" id="IPR013249">
    <property type="entry name" value="RNA_pol_sigma70_r4_t2"/>
</dbReference>
<dbReference type="SUPFAM" id="SSF88659">
    <property type="entry name" value="Sigma3 and sigma4 domains of RNA polymerase sigma factors"/>
    <property type="match status" value="1"/>
</dbReference>
<dbReference type="InterPro" id="IPR039425">
    <property type="entry name" value="RNA_pol_sigma-70-like"/>
</dbReference>
<dbReference type="EMBL" id="BMER01000001">
    <property type="protein sequence ID" value="GGG78452.1"/>
    <property type="molecule type" value="Genomic_DNA"/>
</dbReference>
<evidence type="ECO:0000256" key="2">
    <source>
        <dbReference type="ARBA" id="ARBA00023015"/>
    </source>
</evidence>
<dbReference type="GO" id="GO:0000428">
    <property type="term" value="C:DNA-directed RNA polymerase complex"/>
    <property type="evidence" value="ECO:0007669"/>
    <property type="project" value="UniProtKB-KW"/>
</dbReference>
<reference evidence="6" key="2">
    <citation type="submission" date="2020-09" db="EMBL/GenBank/DDBJ databases">
        <authorList>
            <person name="Sun Q."/>
            <person name="Zhou Y."/>
        </authorList>
    </citation>
    <scope>NUCLEOTIDE SEQUENCE</scope>
    <source>
        <strain evidence="6">CGMCC 1.12195</strain>
    </source>
</reference>
<protein>
    <submittedName>
        <fullName evidence="6">DNA-directed RNA polymerase sigma-70 factor</fullName>
    </submittedName>
</protein>
<dbReference type="NCBIfam" id="TIGR02937">
    <property type="entry name" value="sigma70-ECF"/>
    <property type="match status" value="1"/>
</dbReference>
<dbReference type="SMART" id="SM00421">
    <property type="entry name" value="HTH_LUXR"/>
    <property type="match status" value="1"/>
</dbReference>
<gene>
    <name evidence="6" type="ORF">GCM10007415_08120</name>
</gene>
<dbReference type="NCBIfam" id="TIGR02985">
    <property type="entry name" value="Sig70_bacteroi1"/>
    <property type="match status" value="1"/>
</dbReference>
<comment type="similarity">
    <text evidence="1">Belongs to the sigma-70 factor family. ECF subfamily.</text>
</comment>
<dbReference type="InterPro" id="IPR013325">
    <property type="entry name" value="RNA_pol_sigma_r2"/>
</dbReference>
<dbReference type="InterPro" id="IPR014284">
    <property type="entry name" value="RNA_pol_sigma-70_dom"/>
</dbReference>
<keyword evidence="7" id="KW-1185">Reference proteome</keyword>
<evidence type="ECO:0000259" key="5">
    <source>
        <dbReference type="SMART" id="SM00421"/>
    </source>
</evidence>
<dbReference type="Gene3D" id="1.10.10.10">
    <property type="entry name" value="Winged helix-like DNA-binding domain superfamily/Winged helix DNA-binding domain"/>
    <property type="match status" value="1"/>
</dbReference>
<dbReference type="InterPro" id="IPR014327">
    <property type="entry name" value="RNA_pol_sigma70_bacteroid"/>
</dbReference>
<evidence type="ECO:0000256" key="3">
    <source>
        <dbReference type="ARBA" id="ARBA00023082"/>
    </source>
</evidence>
<keyword evidence="2" id="KW-0805">Transcription regulation</keyword>
<keyword evidence="4" id="KW-0804">Transcription</keyword>
<evidence type="ECO:0000256" key="4">
    <source>
        <dbReference type="ARBA" id="ARBA00023163"/>
    </source>
</evidence>
<sequence length="196" mass="23113">MAAKILLDERKLLAKVAQGDQRAFRVIYDHYYDSLHAYGLRLLKSDLFAEEMVQYAFLKIWTLKDRLTKIENLESYLITMARNHALDILRRRKLTVRANREISIDWSESHNDTEEEIMLNDTRRILDEAIELLAPQQKRVFRLCRQQGLKYEEAAKELNLSPATVQSYMKLALSALRKHLAHRTDIVMILIVFRLI</sequence>
<dbReference type="Pfam" id="PF04542">
    <property type="entry name" value="Sigma70_r2"/>
    <property type="match status" value="1"/>
</dbReference>
<evidence type="ECO:0000256" key="1">
    <source>
        <dbReference type="ARBA" id="ARBA00010641"/>
    </source>
</evidence>
<dbReference type="AlphaFoldDB" id="A0A917HG65"/>
<dbReference type="Gene3D" id="1.10.1740.10">
    <property type="match status" value="1"/>
</dbReference>
<dbReference type="GO" id="GO:0006352">
    <property type="term" value="P:DNA-templated transcription initiation"/>
    <property type="evidence" value="ECO:0007669"/>
    <property type="project" value="InterPro"/>
</dbReference>
<dbReference type="InterPro" id="IPR036388">
    <property type="entry name" value="WH-like_DNA-bd_sf"/>
</dbReference>
<dbReference type="GO" id="GO:0003677">
    <property type="term" value="F:DNA binding"/>
    <property type="evidence" value="ECO:0007669"/>
    <property type="project" value="InterPro"/>
</dbReference>
<comment type="caution">
    <text evidence="6">The sequence shown here is derived from an EMBL/GenBank/DDBJ whole genome shotgun (WGS) entry which is preliminary data.</text>
</comment>
<dbReference type="RefSeq" id="WP_188504638.1">
    <property type="nucleotide sequence ID" value="NZ_BMER01000001.1"/>
</dbReference>
<dbReference type="PANTHER" id="PTHR43133">
    <property type="entry name" value="RNA POLYMERASE ECF-TYPE SIGMA FACTO"/>
    <property type="match status" value="1"/>
</dbReference>
<dbReference type="InterPro" id="IPR000792">
    <property type="entry name" value="Tscrpt_reg_LuxR_C"/>
</dbReference>
<keyword evidence="3" id="KW-0731">Sigma factor</keyword>
<feature type="domain" description="HTH luxR-type" evidence="5">
    <location>
        <begin position="130"/>
        <end position="190"/>
    </location>
</feature>
<accession>A0A917HG65</accession>
<name>A0A917HG65_9SPHI</name>
<keyword evidence="6" id="KW-0240">DNA-directed RNA polymerase</keyword>
<evidence type="ECO:0000313" key="6">
    <source>
        <dbReference type="EMBL" id="GGG78452.1"/>
    </source>
</evidence>
<dbReference type="Pfam" id="PF08281">
    <property type="entry name" value="Sigma70_r4_2"/>
    <property type="match status" value="1"/>
</dbReference>
<reference evidence="6" key="1">
    <citation type="journal article" date="2014" name="Int. J. Syst. Evol. Microbiol.">
        <title>Complete genome sequence of Corynebacterium casei LMG S-19264T (=DSM 44701T), isolated from a smear-ripened cheese.</title>
        <authorList>
            <consortium name="US DOE Joint Genome Institute (JGI-PGF)"/>
            <person name="Walter F."/>
            <person name="Albersmeier A."/>
            <person name="Kalinowski J."/>
            <person name="Ruckert C."/>
        </authorList>
    </citation>
    <scope>NUCLEOTIDE SEQUENCE</scope>
    <source>
        <strain evidence="6">CGMCC 1.12195</strain>
    </source>
</reference>
<dbReference type="PANTHER" id="PTHR43133:SF46">
    <property type="entry name" value="RNA POLYMERASE SIGMA-70 FACTOR ECF SUBFAMILY"/>
    <property type="match status" value="1"/>
</dbReference>
<dbReference type="InterPro" id="IPR007627">
    <property type="entry name" value="RNA_pol_sigma70_r2"/>
</dbReference>